<feature type="region of interest" description="Disordered" evidence="1">
    <location>
        <begin position="416"/>
        <end position="442"/>
    </location>
</feature>
<gene>
    <name evidence="3" type="ORF">BDBG_17059</name>
</gene>
<dbReference type="InterPro" id="IPR036047">
    <property type="entry name" value="F-box-like_dom_sf"/>
</dbReference>
<dbReference type="VEuPathDB" id="FungiDB:BDBG_17059"/>
<dbReference type="OrthoDB" id="6339427at2759"/>
<accession>A0A179UNB6</accession>
<feature type="compositionally biased region" description="Basic residues" evidence="1">
    <location>
        <begin position="355"/>
        <end position="364"/>
    </location>
</feature>
<keyword evidence="4" id="KW-1185">Reference proteome</keyword>
<evidence type="ECO:0000256" key="1">
    <source>
        <dbReference type="SAM" id="MobiDB-lite"/>
    </source>
</evidence>
<dbReference type="STRING" id="559298.A0A179UNB6"/>
<feature type="domain" description="F-box" evidence="2">
    <location>
        <begin position="6"/>
        <end position="56"/>
    </location>
</feature>
<feature type="compositionally biased region" description="Basic and acidic residues" evidence="1">
    <location>
        <begin position="365"/>
        <end position="375"/>
    </location>
</feature>
<reference evidence="4" key="1">
    <citation type="journal article" date="2015" name="PLoS Genet.">
        <title>The dynamic genome and transcriptome of the human fungal pathogen Blastomyces and close relative Emmonsia.</title>
        <authorList>
            <person name="Munoz J.F."/>
            <person name="Gauthier G.M."/>
            <person name="Desjardins C.A."/>
            <person name="Gallo J.E."/>
            <person name="Holder J."/>
            <person name="Sullivan T.D."/>
            <person name="Marty A.J."/>
            <person name="Carmen J.C."/>
            <person name="Chen Z."/>
            <person name="Ding L."/>
            <person name="Gujja S."/>
            <person name="Magrini V."/>
            <person name="Misas E."/>
            <person name="Mitreva M."/>
            <person name="Priest M."/>
            <person name="Saif S."/>
            <person name="Whiston E.A."/>
            <person name="Young S."/>
            <person name="Zeng Q."/>
            <person name="Goldman W.E."/>
            <person name="Mardis E.R."/>
            <person name="Taylor J.W."/>
            <person name="McEwen J.G."/>
            <person name="Clay O.K."/>
            <person name="Klein B.S."/>
            <person name="Cuomo C.A."/>
        </authorList>
    </citation>
    <scope>NUCLEOTIDE SEQUENCE [LARGE SCALE GENOMIC DNA]</scope>
    <source>
        <strain evidence="4">SLH14081</strain>
    </source>
</reference>
<sequence>MASNSRTGLVNLPKELIQMIVMLVELEDVDMCRMARTCRYFAEAIIPPNSGVWRRRFLQKYDHPPPDKSSEEVRVEYKVRSIMLAQTPSFRDGEGRKEKLWLSVLTTLFAESYNTQPSRQGDEMRVSRNRACIKKAIRSSGFLDQPIVGDGANSSLPPSRPYLAIQLAATYLVLDINHSFRSLRTDYDLNIVYRCDSSTPDIPIINASNDEENIDLYQLLHIRNFWKRHLRNRDENTFHKSYHNMPKIMRPKAWEEGLGNKGSLGTCWLGYYSCIHPLPISSTDLQERQTCADLMSHWESTSALLLKLPTLTTNASISTTWFPLFNEAYPINTNVEPSSRTYFRGTQSLNLDQNHHHHHHHHHHDAHDDAHDSNDQPHPNSMRGFTEPCPAQAGIPGWRRICFIIYEINPEFFVSAADDNDNDNDNGDGGGGGGGGEDDEEVEGWLPWSWTAVDFLWAYGYEGVIVPGGGIMMGRWRNMMVEAEVEEGPFVFWVV</sequence>
<feature type="region of interest" description="Disordered" evidence="1">
    <location>
        <begin position="353"/>
        <end position="386"/>
    </location>
</feature>
<dbReference type="PROSITE" id="PS50181">
    <property type="entry name" value="FBOX"/>
    <property type="match status" value="1"/>
</dbReference>
<protein>
    <recommendedName>
        <fullName evidence="2">F-box domain-containing protein</fullName>
    </recommendedName>
</protein>
<dbReference type="Proteomes" id="UP000002038">
    <property type="component" value="Unassembled WGS sequence"/>
</dbReference>
<dbReference type="AlphaFoldDB" id="A0A179UNB6"/>
<name>A0A179UNB6_BLAGS</name>
<evidence type="ECO:0000259" key="2">
    <source>
        <dbReference type="PROSITE" id="PS50181"/>
    </source>
</evidence>
<dbReference type="SUPFAM" id="SSF81383">
    <property type="entry name" value="F-box domain"/>
    <property type="match status" value="1"/>
</dbReference>
<dbReference type="KEGG" id="bgh:BDBG_17059"/>
<dbReference type="RefSeq" id="XP_031578329.1">
    <property type="nucleotide sequence ID" value="XM_031724864.1"/>
</dbReference>
<evidence type="ECO:0000313" key="3">
    <source>
        <dbReference type="EMBL" id="OAT08521.1"/>
    </source>
</evidence>
<proteinExistence type="predicted"/>
<evidence type="ECO:0000313" key="4">
    <source>
        <dbReference type="Proteomes" id="UP000002038"/>
    </source>
</evidence>
<dbReference type="InterPro" id="IPR001810">
    <property type="entry name" value="F-box_dom"/>
</dbReference>
<dbReference type="GeneID" id="8504774"/>
<organism evidence="3 4">
    <name type="scientific">Blastomyces gilchristii (strain SLH14081)</name>
    <name type="common">Blastomyces dermatitidis</name>
    <dbReference type="NCBI Taxonomy" id="559298"/>
    <lineage>
        <taxon>Eukaryota</taxon>
        <taxon>Fungi</taxon>
        <taxon>Dikarya</taxon>
        <taxon>Ascomycota</taxon>
        <taxon>Pezizomycotina</taxon>
        <taxon>Eurotiomycetes</taxon>
        <taxon>Eurotiomycetidae</taxon>
        <taxon>Onygenales</taxon>
        <taxon>Ajellomycetaceae</taxon>
        <taxon>Blastomyces</taxon>
    </lineage>
</organism>
<dbReference type="EMBL" id="GG657455">
    <property type="protein sequence ID" value="OAT08521.1"/>
    <property type="molecule type" value="Genomic_DNA"/>
</dbReference>